<evidence type="ECO:0000256" key="6">
    <source>
        <dbReference type="ARBA" id="ARBA00022989"/>
    </source>
</evidence>
<keyword evidence="3" id="KW-1003">Cell membrane</keyword>
<dbReference type="FunCoup" id="A0A0D2JCI6">
    <property type="interactions" value="184"/>
</dbReference>
<evidence type="ECO:0000256" key="8">
    <source>
        <dbReference type="ARBA" id="ARBA00023136"/>
    </source>
</evidence>
<feature type="domain" description="NarG-like" evidence="10">
    <location>
        <begin position="122"/>
        <end position="276"/>
    </location>
</feature>
<evidence type="ECO:0000256" key="3">
    <source>
        <dbReference type="ARBA" id="ARBA00022475"/>
    </source>
</evidence>
<dbReference type="PANTHER" id="PTHR30598:SF3">
    <property type="entry name" value="RESPIRATORY NITRATE REDUCTASE 1 GAMMA CHAIN"/>
    <property type="match status" value="1"/>
</dbReference>
<evidence type="ECO:0000313" key="11">
    <source>
        <dbReference type="EMBL" id="KIX13461.1"/>
    </source>
</evidence>
<dbReference type="AlphaFoldDB" id="A0A0D2JCI6"/>
<feature type="transmembrane region" description="Helical" evidence="9">
    <location>
        <begin position="164"/>
        <end position="188"/>
    </location>
</feature>
<feature type="transmembrane region" description="Helical" evidence="9">
    <location>
        <begin position="245"/>
        <end position="268"/>
    </location>
</feature>
<dbReference type="STRING" id="1429043.X474_13330"/>
<dbReference type="SUPFAM" id="SSF103501">
    <property type="entry name" value="Respiratory nitrate reductase 1 gamma chain"/>
    <property type="match status" value="1"/>
</dbReference>
<protein>
    <submittedName>
        <fullName evidence="11">Menaquinol oxidoreductase</fullName>
    </submittedName>
</protein>
<dbReference type="InterPro" id="IPR051936">
    <property type="entry name" value="Heme-iron_electron_transfer"/>
</dbReference>
<feature type="transmembrane region" description="Helical" evidence="9">
    <location>
        <begin position="124"/>
        <end position="144"/>
    </location>
</feature>
<dbReference type="EMBL" id="AZAC01000015">
    <property type="protein sequence ID" value="KIX13461.1"/>
    <property type="molecule type" value="Genomic_DNA"/>
</dbReference>
<dbReference type="PANTHER" id="PTHR30598">
    <property type="entry name" value="NITRATE REDUCTASE PRIVATE CHAPERONE, REDOX ENZYME MATURATION PROTEIN REMP FAMILY"/>
    <property type="match status" value="1"/>
</dbReference>
<dbReference type="GO" id="GO:0019645">
    <property type="term" value="P:anaerobic electron transport chain"/>
    <property type="evidence" value="ECO:0007669"/>
    <property type="project" value="TreeGrafter"/>
</dbReference>
<name>A0A0D2JCI6_9BACT</name>
<evidence type="ECO:0000256" key="9">
    <source>
        <dbReference type="SAM" id="Phobius"/>
    </source>
</evidence>
<dbReference type="Proteomes" id="UP000032233">
    <property type="component" value="Unassembled WGS sequence"/>
</dbReference>
<feature type="transmembrane region" description="Helical" evidence="9">
    <location>
        <begin position="29"/>
        <end position="51"/>
    </location>
</feature>
<keyword evidence="6 9" id="KW-1133">Transmembrane helix</keyword>
<evidence type="ECO:0000259" key="10">
    <source>
        <dbReference type="Pfam" id="PF02665"/>
    </source>
</evidence>
<gene>
    <name evidence="11" type="ORF">X474_13330</name>
</gene>
<dbReference type="RefSeq" id="WP_044349169.1">
    <property type="nucleotide sequence ID" value="NZ_AZAC01000015.1"/>
</dbReference>
<feature type="transmembrane region" description="Helical" evidence="9">
    <location>
        <begin position="208"/>
        <end position="225"/>
    </location>
</feature>
<keyword evidence="5" id="KW-0249">Electron transport</keyword>
<dbReference type="GO" id="GO:0020037">
    <property type="term" value="F:heme binding"/>
    <property type="evidence" value="ECO:0007669"/>
    <property type="project" value="TreeGrafter"/>
</dbReference>
<keyword evidence="2" id="KW-0813">Transport</keyword>
<dbReference type="NCBIfam" id="NF038037">
    <property type="entry name" value="cytob_DsrM"/>
    <property type="match status" value="1"/>
</dbReference>
<dbReference type="GO" id="GO:0008940">
    <property type="term" value="F:nitrate reductase activity"/>
    <property type="evidence" value="ECO:0007669"/>
    <property type="project" value="TreeGrafter"/>
</dbReference>
<dbReference type="GO" id="GO:0005886">
    <property type="term" value="C:plasma membrane"/>
    <property type="evidence" value="ECO:0007669"/>
    <property type="project" value="UniProtKB-SubCell"/>
</dbReference>
<comment type="caution">
    <text evidence="11">The sequence shown here is derived from an EMBL/GenBank/DDBJ whole genome shotgun (WGS) entry which is preliminary data.</text>
</comment>
<dbReference type="InterPro" id="IPR023234">
    <property type="entry name" value="NarG-like_domain"/>
</dbReference>
<evidence type="ECO:0000256" key="1">
    <source>
        <dbReference type="ARBA" id="ARBA00004651"/>
    </source>
</evidence>
<sequence length="330" mass="37491">MGAIVSFIAVLILIGVAYLGAAQAGMQSFFGVVIPYAAVATFVIGFVLKVINWGKSPVPFRIPTTCGQAQSLPWIKQSKLDNPSTTGGVVLRMALEILCFRSLFRNTQLDYRDGPKIRYGSEKFLWLGAIAFHYSFLTVLIWHFRFFMEPVPWLVKFIEATDGFLQVGLPQLLISGVVLLAAAGFLFWRRVYYPQIRYISLASDYFPLFLIMAIAITGILMRYFTKVDIVAVKELTMSLVAFNPFVPEGIGSLFYIHVFLVSILFAYFPFSKLMHMGGVFLSPTRNLPNDSRAKRHVNPWNYPVKTHTYEEYEDDFREEMKEVGLPLDKE</sequence>
<evidence type="ECO:0000256" key="7">
    <source>
        <dbReference type="ARBA" id="ARBA00023002"/>
    </source>
</evidence>
<dbReference type="InParanoid" id="A0A0D2JCI6"/>
<accession>A0A0D2JCI6</accession>
<evidence type="ECO:0000256" key="2">
    <source>
        <dbReference type="ARBA" id="ARBA00022448"/>
    </source>
</evidence>
<dbReference type="InterPro" id="IPR036197">
    <property type="entry name" value="NarG-like_sf"/>
</dbReference>
<organism evidence="11 12">
    <name type="scientific">Dethiosulfatarculus sandiegensis</name>
    <dbReference type="NCBI Taxonomy" id="1429043"/>
    <lineage>
        <taxon>Bacteria</taxon>
        <taxon>Pseudomonadati</taxon>
        <taxon>Thermodesulfobacteriota</taxon>
        <taxon>Desulfarculia</taxon>
        <taxon>Desulfarculales</taxon>
        <taxon>Desulfarculaceae</taxon>
        <taxon>Dethiosulfatarculus</taxon>
    </lineage>
</organism>
<evidence type="ECO:0000256" key="4">
    <source>
        <dbReference type="ARBA" id="ARBA00022692"/>
    </source>
</evidence>
<keyword evidence="4 9" id="KW-0812">Transmembrane</keyword>
<evidence type="ECO:0000313" key="12">
    <source>
        <dbReference type="Proteomes" id="UP000032233"/>
    </source>
</evidence>
<keyword evidence="8 9" id="KW-0472">Membrane</keyword>
<dbReference type="Pfam" id="PF02665">
    <property type="entry name" value="Nitrate_red_gam"/>
    <property type="match status" value="1"/>
</dbReference>
<dbReference type="InterPro" id="IPR047660">
    <property type="entry name" value="DsrM"/>
</dbReference>
<dbReference type="GO" id="GO:0009055">
    <property type="term" value="F:electron transfer activity"/>
    <property type="evidence" value="ECO:0007669"/>
    <property type="project" value="TreeGrafter"/>
</dbReference>
<dbReference type="OrthoDB" id="9769404at2"/>
<dbReference type="Gene3D" id="1.20.950.20">
    <property type="entry name" value="Transmembrane di-heme cytochromes, Chain C"/>
    <property type="match status" value="1"/>
</dbReference>
<keyword evidence="12" id="KW-1185">Reference proteome</keyword>
<reference evidence="11 12" key="1">
    <citation type="submission" date="2013-11" db="EMBL/GenBank/DDBJ databases">
        <title>Metagenomic analysis of a methanogenic consortium involved in long chain n-alkane degradation.</title>
        <authorList>
            <person name="Davidova I.A."/>
            <person name="Callaghan A.V."/>
            <person name="Wawrik B."/>
            <person name="Pruitt S."/>
            <person name="Marks C."/>
            <person name="Duncan K.E."/>
            <person name="Suflita J.M."/>
        </authorList>
    </citation>
    <scope>NUCLEOTIDE SEQUENCE [LARGE SCALE GENOMIC DNA]</scope>
    <source>
        <strain evidence="11 12">SPR</strain>
    </source>
</reference>
<dbReference type="PATRIC" id="fig|1429043.3.peg.2830"/>
<keyword evidence="7" id="KW-0560">Oxidoreductase</keyword>
<evidence type="ECO:0000256" key="5">
    <source>
        <dbReference type="ARBA" id="ARBA00022982"/>
    </source>
</evidence>
<proteinExistence type="predicted"/>
<comment type="subcellular location">
    <subcellularLocation>
        <location evidence="1">Cell membrane</location>
        <topology evidence="1">Multi-pass membrane protein</topology>
    </subcellularLocation>
</comment>